<dbReference type="PANTHER" id="PTHR48207:SF4">
    <property type="entry name" value="BLL6097 PROTEIN"/>
    <property type="match status" value="1"/>
</dbReference>
<dbReference type="AlphaFoldDB" id="F8F956"/>
<dbReference type="KEGG" id="pms:KNP414_04453"/>
<dbReference type="Proteomes" id="UP000006620">
    <property type="component" value="Chromosome"/>
</dbReference>
<protein>
    <submittedName>
        <fullName evidence="2">L-carnitine dehydratase/bile acid-inducible protein F</fullName>
    </submittedName>
</protein>
<sequence length="385" mass="41988">MKPLQGLLVLDFSQFLSGPSAALRLADLGARVIKIERPDGGDLCRRLYISNLELDGDSTLFHSINRNKESFAVNLKDPSELAAVVELVKRADVLIQNFRPGVMEKIGLGYQAVKALNPRLVYGQISGYGPSGPWKDKPGQDLLVQSLSGLTWLSGDEGQGPVPFGLAIADMMAGAHLVQGILACLVRRGITGEGGLVEASLLESVLDFQFEVLSTYLNDGGQAPVRSSVRNAHAYLGAPYGIYETLDGYIALAMGSVTKLGELLSCDALAAYTDPKSWFTERDAIKQVLKEHLVTKPTAYWLERLEAADYWCADVLTWDRLTGHEAFRVLQMTQEVTRSNGASMVTTRCPIRIDGERLVSSAGSPRIGEHNEALHQEFQLIGKEV</sequence>
<dbReference type="PANTHER" id="PTHR48207">
    <property type="entry name" value="SUCCINATE--HYDROXYMETHYLGLUTARATE COA-TRANSFERASE"/>
    <property type="match status" value="1"/>
</dbReference>
<dbReference type="Pfam" id="PF02515">
    <property type="entry name" value="CoA_transf_3"/>
    <property type="match status" value="1"/>
</dbReference>
<dbReference type="PATRIC" id="fig|1036673.3.peg.4092"/>
<dbReference type="InterPro" id="IPR044855">
    <property type="entry name" value="CoA-Trfase_III_dom3_sf"/>
</dbReference>
<name>F8F956_PAEMK</name>
<dbReference type="InterPro" id="IPR023606">
    <property type="entry name" value="CoA-Trfase_III_dom_1_sf"/>
</dbReference>
<reference evidence="3" key="1">
    <citation type="submission" date="2011-06" db="EMBL/GenBank/DDBJ databases">
        <title>Complete genome sequence of Paenibacillus mucilaginosus KNP414.</title>
        <authorList>
            <person name="Wang J."/>
            <person name="Hu S."/>
            <person name="Hu X."/>
            <person name="Zhang B."/>
            <person name="Dong D."/>
            <person name="Zhang S."/>
            <person name="Zhao K."/>
            <person name="Wu D."/>
        </authorList>
    </citation>
    <scope>NUCLEOTIDE SEQUENCE [LARGE SCALE GENOMIC DNA]</scope>
    <source>
        <strain evidence="3">KNP414</strain>
    </source>
</reference>
<reference evidence="2 3" key="2">
    <citation type="journal article" date="2013" name="Genome Announc.">
        <title>Genome Sequence of Growth-Improving Paenibacillus mucilaginosus Strain KNP414.</title>
        <authorList>
            <person name="Lu J.J."/>
            <person name="Wang J.F."/>
            <person name="Hu X.F."/>
        </authorList>
    </citation>
    <scope>NUCLEOTIDE SEQUENCE [LARGE SCALE GENOMIC DNA]</scope>
    <source>
        <strain evidence="2 3">KNP414</strain>
    </source>
</reference>
<dbReference type="RefSeq" id="WP_013918138.1">
    <property type="nucleotide sequence ID" value="NC_015690.1"/>
</dbReference>
<dbReference type="HOGENOM" id="CLU_033975_0_0_9"/>
<accession>F8F956</accession>
<dbReference type="Gene3D" id="3.40.50.10540">
    <property type="entry name" value="Crotonobetainyl-coa:carnitine coa-transferase, domain 1"/>
    <property type="match status" value="1"/>
</dbReference>
<keyword evidence="1" id="KW-0808">Transferase</keyword>
<dbReference type="GO" id="GO:0008410">
    <property type="term" value="F:CoA-transferase activity"/>
    <property type="evidence" value="ECO:0007669"/>
    <property type="project" value="TreeGrafter"/>
</dbReference>
<dbReference type="EMBL" id="CP002869">
    <property type="protein sequence ID" value="AEI42984.1"/>
    <property type="molecule type" value="Genomic_DNA"/>
</dbReference>
<dbReference type="InterPro" id="IPR050483">
    <property type="entry name" value="CoA-transferase_III_domain"/>
</dbReference>
<dbReference type="InterPro" id="IPR003673">
    <property type="entry name" value="CoA-Trfase_fam_III"/>
</dbReference>
<evidence type="ECO:0000256" key="1">
    <source>
        <dbReference type="ARBA" id="ARBA00022679"/>
    </source>
</evidence>
<gene>
    <name evidence="2" type="ordered locus">KNP414_04453</name>
</gene>
<evidence type="ECO:0000313" key="3">
    <source>
        <dbReference type="Proteomes" id="UP000006620"/>
    </source>
</evidence>
<evidence type="ECO:0000313" key="2">
    <source>
        <dbReference type="EMBL" id="AEI42984.1"/>
    </source>
</evidence>
<proteinExistence type="predicted"/>
<organism evidence="2 3">
    <name type="scientific">Paenibacillus mucilaginosus (strain KNP414)</name>
    <dbReference type="NCBI Taxonomy" id="1036673"/>
    <lineage>
        <taxon>Bacteria</taxon>
        <taxon>Bacillati</taxon>
        <taxon>Bacillota</taxon>
        <taxon>Bacilli</taxon>
        <taxon>Bacillales</taxon>
        <taxon>Paenibacillaceae</taxon>
        <taxon>Paenibacillus</taxon>
    </lineage>
</organism>
<dbReference type="Gene3D" id="3.30.1540.10">
    <property type="entry name" value="formyl-coa transferase, domain 3"/>
    <property type="match status" value="1"/>
</dbReference>
<dbReference type="SUPFAM" id="SSF89796">
    <property type="entry name" value="CoA-transferase family III (CaiB/BaiF)"/>
    <property type="match status" value="1"/>
</dbReference>